<evidence type="ECO:0000259" key="3">
    <source>
        <dbReference type="PROSITE" id="PS50894"/>
    </source>
</evidence>
<reference evidence="4" key="1">
    <citation type="submission" date="2020-03" db="EMBL/GenBank/DDBJ databases">
        <authorList>
            <person name="Guo F."/>
        </authorList>
    </citation>
    <scope>NUCLEOTIDE SEQUENCE</scope>
    <source>
        <strain evidence="4">JCM 30134</strain>
    </source>
</reference>
<keyword evidence="2" id="KW-0597">Phosphoprotein</keyword>
<dbReference type="Proteomes" id="UP000787472">
    <property type="component" value="Unassembled WGS sequence"/>
</dbReference>
<evidence type="ECO:0000256" key="2">
    <source>
        <dbReference type="PROSITE-ProRule" id="PRU00110"/>
    </source>
</evidence>
<dbReference type="Pfam" id="PF01627">
    <property type="entry name" value="Hpt"/>
    <property type="match status" value="1"/>
</dbReference>
<accession>A0A9E5T1Q5</accession>
<feature type="domain" description="HPt" evidence="3">
    <location>
        <begin position="1"/>
        <end position="94"/>
    </location>
</feature>
<proteinExistence type="predicted"/>
<protein>
    <submittedName>
        <fullName evidence="4">Hpt domain-containing protein</fullName>
    </submittedName>
</protein>
<dbReference type="CDD" id="cd00088">
    <property type="entry name" value="HPT"/>
    <property type="match status" value="1"/>
</dbReference>
<evidence type="ECO:0000256" key="1">
    <source>
        <dbReference type="ARBA" id="ARBA00023012"/>
    </source>
</evidence>
<keyword evidence="5" id="KW-1185">Reference proteome</keyword>
<dbReference type="GO" id="GO:0000160">
    <property type="term" value="P:phosphorelay signal transduction system"/>
    <property type="evidence" value="ECO:0007669"/>
    <property type="project" value="UniProtKB-KW"/>
</dbReference>
<dbReference type="PROSITE" id="PS50894">
    <property type="entry name" value="HPT"/>
    <property type="match status" value="1"/>
</dbReference>
<feature type="modified residue" description="Phosphohistidine" evidence="2">
    <location>
        <position position="37"/>
    </location>
</feature>
<sequence length="94" mass="10171">MQSAVLEEFRRCADPYVEELSVAIAGQDRSGVRALAHKLKSSCRAIGASALGDQCEVLEQLAEDGSWDKLQALELRVQLLMAKVIEAIDAVVDA</sequence>
<evidence type="ECO:0000313" key="5">
    <source>
        <dbReference type="Proteomes" id="UP000787472"/>
    </source>
</evidence>
<name>A0A9E5T1Q5_9GAMM</name>
<keyword evidence="1" id="KW-0902">Two-component regulatory system</keyword>
<dbReference type="InterPro" id="IPR036641">
    <property type="entry name" value="HPT_dom_sf"/>
</dbReference>
<comment type="caution">
    <text evidence="4">The sequence shown here is derived from an EMBL/GenBank/DDBJ whole genome shotgun (WGS) entry which is preliminary data.</text>
</comment>
<dbReference type="SUPFAM" id="SSF47226">
    <property type="entry name" value="Histidine-containing phosphotransfer domain, HPT domain"/>
    <property type="match status" value="1"/>
</dbReference>
<evidence type="ECO:0000313" key="4">
    <source>
        <dbReference type="EMBL" id="NHO67006.1"/>
    </source>
</evidence>
<dbReference type="GO" id="GO:0004672">
    <property type="term" value="F:protein kinase activity"/>
    <property type="evidence" value="ECO:0007669"/>
    <property type="project" value="UniProtKB-ARBA"/>
</dbReference>
<dbReference type="Gene3D" id="1.20.120.160">
    <property type="entry name" value="HPT domain"/>
    <property type="match status" value="1"/>
</dbReference>
<dbReference type="InterPro" id="IPR008207">
    <property type="entry name" value="Sig_transdc_His_kin_Hpt_dom"/>
</dbReference>
<gene>
    <name evidence="4" type="ORF">G8770_15755</name>
</gene>
<dbReference type="EMBL" id="JAAONZ010000013">
    <property type="protein sequence ID" value="NHO67006.1"/>
    <property type="molecule type" value="Genomic_DNA"/>
</dbReference>
<organism evidence="4 5">
    <name type="scientific">Pseudomaricurvus hydrocarbonicus</name>
    <dbReference type="NCBI Taxonomy" id="1470433"/>
    <lineage>
        <taxon>Bacteria</taxon>
        <taxon>Pseudomonadati</taxon>
        <taxon>Pseudomonadota</taxon>
        <taxon>Gammaproteobacteria</taxon>
        <taxon>Cellvibrionales</taxon>
        <taxon>Cellvibrionaceae</taxon>
        <taxon>Pseudomaricurvus</taxon>
    </lineage>
</organism>
<dbReference type="AlphaFoldDB" id="A0A9E5T1Q5"/>